<evidence type="ECO:0000256" key="2">
    <source>
        <dbReference type="SAM" id="MobiDB-lite"/>
    </source>
</evidence>
<feature type="region of interest" description="Disordered" evidence="2">
    <location>
        <begin position="18"/>
        <end position="67"/>
    </location>
</feature>
<dbReference type="RefSeq" id="WP_091717819.1">
    <property type="nucleotide sequence ID" value="NZ_FNHS01000010.1"/>
</dbReference>
<dbReference type="AlphaFoldDB" id="A0A1H0DED1"/>
<feature type="coiled-coil region" evidence="1">
    <location>
        <begin position="76"/>
        <end position="110"/>
    </location>
</feature>
<feature type="compositionally biased region" description="Basic and acidic residues" evidence="2">
    <location>
        <begin position="42"/>
        <end position="57"/>
    </location>
</feature>
<dbReference type="STRING" id="582672.SAMN05216360_110132"/>
<evidence type="ECO:0000313" key="4">
    <source>
        <dbReference type="Proteomes" id="UP000198704"/>
    </source>
</evidence>
<keyword evidence="4" id="KW-1185">Reference proteome</keyword>
<evidence type="ECO:0000256" key="1">
    <source>
        <dbReference type="SAM" id="Coils"/>
    </source>
</evidence>
<gene>
    <name evidence="3" type="ORF">SAMN05216360_110132</name>
</gene>
<protein>
    <submittedName>
        <fullName evidence="3">Uncharacterized protein</fullName>
    </submittedName>
</protein>
<proteinExistence type="predicted"/>
<dbReference type="Proteomes" id="UP000198704">
    <property type="component" value="Unassembled WGS sequence"/>
</dbReference>
<keyword evidence="1" id="KW-0175">Coiled coil</keyword>
<dbReference type="OrthoDB" id="7998582at2"/>
<dbReference type="EMBL" id="FNHS01000010">
    <property type="protein sequence ID" value="SDN68504.1"/>
    <property type="molecule type" value="Genomic_DNA"/>
</dbReference>
<evidence type="ECO:0000313" key="3">
    <source>
        <dbReference type="EMBL" id="SDN68504.1"/>
    </source>
</evidence>
<organism evidence="3 4">
    <name type="scientific">Methylobacterium phyllostachyos</name>
    <dbReference type="NCBI Taxonomy" id="582672"/>
    <lineage>
        <taxon>Bacteria</taxon>
        <taxon>Pseudomonadati</taxon>
        <taxon>Pseudomonadota</taxon>
        <taxon>Alphaproteobacteria</taxon>
        <taxon>Hyphomicrobiales</taxon>
        <taxon>Methylobacteriaceae</taxon>
        <taxon>Methylobacterium</taxon>
    </lineage>
</organism>
<accession>A0A1H0DED1</accession>
<name>A0A1H0DED1_9HYPH</name>
<reference evidence="4" key="1">
    <citation type="submission" date="2016-10" db="EMBL/GenBank/DDBJ databases">
        <authorList>
            <person name="Varghese N."/>
            <person name="Submissions S."/>
        </authorList>
    </citation>
    <scope>NUCLEOTIDE SEQUENCE [LARGE SCALE GENOMIC DNA]</scope>
    <source>
        <strain evidence="4">BL47</strain>
    </source>
</reference>
<sequence>MAEAARRYQQAGSSDLLRRLMARPVRLDPQARTRLPLPGRDLPGRDLPGHDLQRADEPETGPGEDLFDDAEDADAIARLETELQVMKAVLRAQRQEVESLRAQRQLLTESAASDDVRATRERWAALVDSLLIRAP</sequence>